<evidence type="ECO:0000313" key="1">
    <source>
        <dbReference type="EMBL" id="MBD2344183.1"/>
    </source>
</evidence>
<evidence type="ECO:0000313" key="2">
    <source>
        <dbReference type="Proteomes" id="UP000607281"/>
    </source>
</evidence>
<dbReference type="EMBL" id="JACJRF010000010">
    <property type="protein sequence ID" value="MBD2344183.1"/>
    <property type="molecule type" value="Genomic_DNA"/>
</dbReference>
<dbReference type="Proteomes" id="UP000607281">
    <property type="component" value="Unassembled WGS sequence"/>
</dbReference>
<name>A0ABR8CMT7_9NOST</name>
<accession>A0ABR8CMT7</accession>
<sequence>MNNNLYQASLKALTEAGVPQDVAAKASEVVAKDDPCKENLGRTTQDQQAVNEAMDWYRRGNG</sequence>
<proteinExistence type="predicted"/>
<comment type="caution">
    <text evidence="1">The sequence shown here is derived from an EMBL/GenBank/DDBJ whole genome shotgun (WGS) entry which is preliminary data.</text>
</comment>
<reference evidence="1 2" key="1">
    <citation type="journal article" date="2020" name="ISME J.">
        <title>Comparative genomics reveals insights into cyanobacterial evolution and habitat adaptation.</title>
        <authorList>
            <person name="Chen M.Y."/>
            <person name="Teng W.K."/>
            <person name="Zhao L."/>
            <person name="Hu C.X."/>
            <person name="Zhou Y.K."/>
            <person name="Han B.P."/>
            <person name="Song L.R."/>
            <person name="Shu W.S."/>
        </authorList>
    </citation>
    <scope>NUCLEOTIDE SEQUENCE [LARGE SCALE GENOMIC DNA]</scope>
    <source>
        <strain evidence="1 2">FACHB-260</strain>
    </source>
</reference>
<dbReference type="RefSeq" id="WP_190406641.1">
    <property type="nucleotide sequence ID" value="NZ_JACJRF010000010.1"/>
</dbReference>
<gene>
    <name evidence="1" type="ORF">H6G18_08475</name>
</gene>
<organism evidence="1 2">
    <name type="scientific">Anabaena subtropica FACHB-260</name>
    <dbReference type="NCBI Taxonomy" id="2692884"/>
    <lineage>
        <taxon>Bacteria</taxon>
        <taxon>Bacillati</taxon>
        <taxon>Cyanobacteriota</taxon>
        <taxon>Cyanophyceae</taxon>
        <taxon>Nostocales</taxon>
        <taxon>Nostocaceae</taxon>
        <taxon>Anabaena</taxon>
    </lineage>
</organism>
<keyword evidence="2" id="KW-1185">Reference proteome</keyword>
<protein>
    <submittedName>
        <fullName evidence="1">Uncharacterized protein</fullName>
    </submittedName>
</protein>